<protein>
    <submittedName>
        <fullName evidence="5">LytR family transcriptional regulator</fullName>
    </submittedName>
</protein>
<evidence type="ECO:0000313" key="5">
    <source>
        <dbReference type="EMBL" id="MTD56546.1"/>
    </source>
</evidence>
<dbReference type="InterPro" id="IPR004474">
    <property type="entry name" value="LytR_CpsA_psr"/>
</dbReference>
<reference evidence="5 6" key="1">
    <citation type="submission" date="2019-11" db="EMBL/GenBank/DDBJ databases">
        <title>Draft genome of Amycolatopsis RM579.</title>
        <authorList>
            <person name="Duangmal K."/>
            <person name="Mingma R."/>
        </authorList>
    </citation>
    <scope>NUCLEOTIDE SEQUENCE [LARGE SCALE GENOMIC DNA]</scope>
    <source>
        <strain evidence="5 6">RM579</strain>
    </source>
</reference>
<dbReference type="OrthoDB" id="9782542at2"/>
<dbReference type="Pfam" id="PF03816">
    <property type="entry name" value="LytR_cpsA_psr"/>
    <property type="match status" value="1"/>
</dbReference>
<dbReference type="EMBL" id="WMBA01000035">
    <property type="protein sequence ID" value="MTD56546.1"/>
    <property type="molecule type" value="Genomic_DNA"/>
</dbReference>
<keyword evidence="6" id="KW-1185">Reference proteome</keyword>
<comment type="similarity">
    <text evidence="1">Belongs to the LytR/CpsA/Psr (LCP) family.</text>
</comment>
<dbReference type="AlphaFoldDB" id="A0A6N7Z883"/>
<feature type="transmembrane region" description="Helical" evidence="3">
    <location>
        <begin position="28"/>
        <end position="49"/>
    </location>
</feature>
<organism evidence="5 6">
    <name type="scientific">Amycolatopsis pithecellobii</name>
    <dbReference type="NCBI Taxonomy" id="664692"/>
    <lineage>
        <taxon>Bacteria</taxon>
        <taxon>Bacillati</taxon>
        <taxon>Actinomycetota</taxon>
        <taxon>Actinomycetes</taxon>
        <taxon>Pseudonocardiales</taxon>
        <taxon>Pseudonocardiaceae</taxon>
        <taxon>Amycolatopsis</taxon>
    </lineage>
</organism>
<gene>
    <name evidence="5" type="ORF">GKO32_21600</name>
</gene>
<evidence type="ECO:0000256" key="3">
    <source>
        <dbReference type="SAM" id="Phobius"/>
    </source>
</evidence>
<dbReference type="PANTHER" id="PTHR33392">
    <property type="entry name" value="POLYISOPRENYL-TEICHOIC ACID--PEPTIDOGLYCAN TEICHOIC ACID TRANSFERASE TAGU"/>
    <property type="match status" value="1"/>
</dbReference>
<name>A0A6N7Z883_9PSEU</name>
<comment type="caution">
    <text evidence="5">The sequence shown here is derived from an EMBL/GenBank/DDBJ whole genome shotgun (WGS) entry which is preliminary data.</text>
</comment>
<dbReference type="Proteomes" id="UP000440096">
    <property type="component" value="Unassembled WGS sequence"/>
</dbReference>
<evidence type="ECO:0000313" key="6">
    <source>
        <dbReference type="Proteomes" id="UP000440096"/>
    </source>
</evidence>
<feature type="domain" description="Cell envelope-related transcriptional attenuator" evidence="4">
    <location>
        <begin position="111"/>
        <end position="253"/>
    </location>
</feature>
<proteinExistence type="inferred from homology"/>
<feature type="compositionally biased region" description="Polar residues" evidence="2">
    <location>
        <begin position="1"/>
        <end position="14"/>
    </location>
</feature>
<keyword evidence="3" id="KW-0812">Transmembrane</keyword>
<evidence type="ECO:0000256" key="1">
    <source>
        <dbReference type="ARBA" id="ARBA00006068"/>
    </source>
</evidence>
<dbReference type="NCBIfam" id="TIGR00350">
    <property type="entry name" value="lytR_cpsA_psr"/>
    <property type="match status" value="1"/>
</dbReference>
<feature type="region of interest" description="Disordered" evidence="2">
    <location>
        <begin position="1"/>
        <end position="20"/>
    </location>
</feature>
<sequence length="356" mass="37878">MGSTAMPEQSTAANSEEMVPHRHRLRSVVKVAAGLLIVLAVIAATGIYLTTEHLAGQIRRLPGVFSGMSDADRPPPTAALNILLVGSDSLADEPTTGTAATASGQEPGGQRSDVIMVLHVAADHRGATVVSLPRDSWVDVPGRGKTKINASYSFGGPPLLVRTVEGLTGQRIDHFAVIDFAGFQALTDAVGGIDVTVDTTTTFGAEVLHAGPNHLNGTEALGYVRQRKGLPAGDLDRVQRHQNALRALLRKAAANGFLATPVQTYRFLDELTQWVTVDDTMATSSLWSLGWKSRDLSANAITFLTAPVSGLGREGTQSVVYLDQDRNTELWRRIAADDIDGYLRAHPGTALGDSTR</sequence>
<keyword evidence="3" id="KW-0472">Membrane</keyword>
<evidence type="ECO:0000259" key="4">
    <source>
        <dbReference type="Pfam" id="PF03816"/>
    </source>
</evidence>
<accession>A0A6N7Z883</accession>
<evidence type="ECO:0000256" key="2">
    <source>
        <dbReference type="SAM" id="MobiDB-lite"/>
    </source>
</evidence>
<keyword evidence="3" id="KW-1133">Transmembrane helix</keyword>
<dbReference type="PANTHER" id="PTHR33392:SF6">
    <property type="entry name" value="POLYISOPRENYL-TEICHOIC ACID--PEPTIDOGLYCAN TEICHOIC ACID TRANSFERASE TAGU"/>
    <property type="match status" value="1"/>
</dbReference>
<dbReference type="Gene3D" id="3.40.630.190">
    <property type="entry name" value="LCP protein"/>
    <property type="match status" value="1"/>
</dbReference>
<dbReference type="InterPro" id="IPR050922">
    <property type="entry name" value="LytR/CpsA/Psr_CW_biosynth"/>
</dbReference>